<gene>
    <name evidence="2" type="ORF">IV203_022286</name>
</gene>
<dbReference type="OrthoDB" id="5986675at2759"/>
<dbReference type="Pfam" id="PF01145">
    <property type="entry name" value="Band_7"/>
    <property type="match status" value="1"/>
</dbReference>
<dbReference type="AlphaFoldDB" id="A0A9K3PE99"/>
<evidence type="ECO:0000313" key="3">
    <source>
        <dbReference type="Proteomes" id="UP000693970"/>
    </source>
</evidence>
<name>A0A9K3PE99_9STRA</name>
<protein>
    <submittedName>
        <fullName evidence="2">SPFH domain / Band 7 family protein</fullName>
    </submittedName>
</protein>
<feature type="domain" description="Band 7" evidence="1">
    <location>
        <begin position="34"/>
        <end position="216"/>
    </location>
</feature>
<reference evidence="2" key="1">
    <citation type="journal article" date="2021" name="Sci. Rep.">
        <title>Diploid genomic architecture of Nitzschia inconspicua, an elite biomass production diatom.</title>
        <authorList>
            <person name="Oliver A."/>
            <person name="Podell S."/>
            <person name="Pinowska A."/>
            <person name="Traller J.C."/>
            <person name="Smith S.R."/>
            <person name="McClure R."/>
            <person name="Beliaev A."/>
            <person name="Bohutskyi P."/>
            <person name="Hill E.A."/>
            <person name="Rabines A."/>
            <person name="Zheng H."/>
            <person name="Allen L.Z."/>
            <person name="Kuo A."/>
            <person name="Grigoriev I.V."/>
            <person name="Allen A.E."/>
            <person name="Hazlebeck D."/>
            <person name="Allen E.E."/>
        </authorList>
    </citation>
    <scope>NUCLEOTIDE SEQUENCE</scope>
    <source>
        <strain evidence="2">Hildebrandi</strain>
    </source>
</reference>
<proteinExistence type="predicted"/>
<keyword evidence="3" id="KW-1185">Reference proteome</keyword>
<dbReference type="InterPro" id="IPR001107">
    <property type="entry name" value="Band_7"/>
</dbReference>
<sequence length="316" mass="35894">MPFKSNNACICAAIVILLLVVILIPLSFSYLEYYEYGLIQRKATGSVDITTVYNSGRYPIGPGRRFIKYQADSHYVHFDKLSVFSKSGTNESIGLEFLVDIGLTYFLIQDEIGLLHKDLSRNYDTIIESRAKDAIKNEAIGVSFNEYFQDRKSVERRFKEAISHRWAEPPSLHCSLDQFHLGRIRIPDSVASKQLEARVQNERNDKESFIQQAQIERELTAVEVNTIDLEREKVLRTARAEASLIRSRAQSQSERIKAQAQTNGTNMLLAASDIVTQEQKSAFTYIRTLRNRNDLNVDVSYLSADNVLRTTPASSA</sequence>
<organism evidence="2 3">
    <name type="scientific">Nitzschia inconspicua</name>
    <dbReference type="NCBI Taxonomy" id="303405"/>
    <lineage>
        <taxon>Eukaryota</taxon>
        <taxon>Sar</taxon>
        <taxon>Stramenopiles</taxon>
        <taxon>Ochrophyta</taxon>
        <taxon>Bacillariophyta</taxon>
        <taxon>Bacillariophyceae</taxon>
        <taxon>Bacillariophycidae</taxon>
        <taxon>Bacillariales</taxon>
        <taxon>Bacillariaceae</taxon>
        <taxon>Nitzschia</taxon>
    </lineage>
</organism>
<evidence type="ECO:0000313" key="2">
    <source>
        <dbReference type="EMBL" id="KAG7344278.1"/>
    </source>
</evidence>
<dbReference type="EMBL" id="JAGRRH010000023">
    <property type="protein sequence ID" value="KAG7344278.1"/>
    <property type="molecule type" value="Genomic_DNA"/>
</dbReference>
<dbReference type="Proteomes" id="UP000693970">
    <property type="component" value="Unassembled WGS sequence"/>
</dbReference>
<accession>A0A9K3PE99</accession>
<comment type="caution">
    <text evidence="2">The sequence shown here is derived from an EMBL/GenBank/DDBJ whole genome shotgun (WGS) entry which is preliminary data.</text>
</comment>
<evidence type="ECO:0000259" key="1">
    <source>
        <dbReference type="Pfam" id="PF01145"/>
    </source>
</evidence>
<reference evidence="2" key="2">
    <citation type="submission" date="2021-04" db="EMBL/GenBank/DDBJ databases">
        <authorList>
            <person name="Podell S."/>
        </authorList>
    </citation>
    <scope>NUCLEOTIDE SEQUENCE</scope>
    <source>
        <strain evidence="2">Hildebrandi</strain>
    </source>
</reference>